<dbReference type="EMBL" id="JAKJXO020000002">
    <property type="protein sequence ID" value="KAL1610668.1"/>
    <property type="molecule type" value="Genomic_DNA"/>
</dbReference>
<sequence length="431" mass="49224">MIYSYATTPVHDPQGDRVCLIRQKPGEYRDFTGLPHVCKKIYTEYTATLARNTTVTVRAEDVSVYVDTFYADHDGALKYGDLQITYTAYGEPLVGSSLCENIKYESSKLDVLQLLRLQTRLRQMRVSFECYLLSFRFDKPIYWDDLTKDFNDLFSAKPVQGPAPRGVDCVTSILPAMVGYFADKTYYELSVSARWPKPGHNLSYLPAIVFHVNYDPMRNPNLPFTEHWLSRNAHDTLAHTFWSVDEVIELEAARPRYDIYNMMAFLVQNGFYGREADDWFLNFQLKYAGSNANDTPTNAPEITEGNEASQSTGTSAYQHTDRDQQAPAAHVSVVHPGEPKSEHAGLPFLPFLPHIDPYACEEYQTITCRLPLRHYSLEELRVMDYHHGYGSYYRSLAATPPSQYIGMSEEEEAPSVFRELLKEAGLTLEDE</sequence>
<feature type="region of interest" description="Disordered" evidence="1">
    <location>
        <begin position="292"/>
        <end position="330"/>
    </location>
</feature>
<accession>A0ABR3S2F1</accession>
<gene>
    <name evidence="2" type="ORF">SLS60_002338</name>
</gene>
<proteinExistence type="predicted"/>
<evidence type="ECO:0000313" key="3">
    <source>
        <dbReference type="Proteomes" id="UP001521785"/>
    </source>
</evidence>
<name>A0ABR3S2F1_9PLEO</name>
<feature type="compositionally biased region" description="Polar residues" evidence="1">
    <location>
        <begin position="292"/>
        <end position="318"/>
    </location>
</feature>
<organism evidence="2 3">
    <name type="scientific">Paraconiothyrium brasiliense</name>
    <dbReference type="NCBI Taxonomy" id="300254"/>
    <lineage>
        <taxon>Eukaryota</taxon>
        <taxon>Fungi</taxon>
        <taxon>Dikarya</taxon>
        <taxon>Ascomycota</taxon>
        <taxon>Pezizomycotina</taxon>
        <taxon>Dothideomycetes</taxon>
        <taxon>Pleosporomycetidae</taxon>
        <taxon>Pleosporales</taxon>
        <taxon>Massarineae</taxon>
        <taxon>Didymosphaeriaceae</taxon>
        <taxon>Paraconiothyrium</taxon>
    </lineage>
</organism>
<dbReference type="Proteomes" id="UP001521785">
    <property type="component" value="Unassembled WGS sequence"/>
</dbReference>
<evidence type="ECO:0000256" key="1">
    <source>
        <dbReference type="SAM" id="MobiDB-lite"/>
    </source>
</evidence>
<evidence type="ECO:0000313" key="2">
    <source>
        <dbReference type="EMBL" id="KAL1610668.1"/>
    </source>
</evidence>
<protein>
    <submittedName>
        <fullName evidence="2">Uncharacterized protein</fullName>
    </submittedName>
</protein>
<keyword evidence="3" id="KW-1185">Reference proteome</keyword>
<comment type="caution">
    <text evidence="2">The sequence shown here is derived from an EMBL/GenBank/DDBJ whole genome shotgun (WGS) entry which is preliminary data.</text>
</comment>
<reference evidence="2 3" key="1">
    <citation type="submission" date="2024-02" db="EMBL/GenBank/DDBJ databases">
        <title>De novo assembly and annotation of 12 fungi associated with fruit tree decline syndrome in Ontario, Canada.</title>
        <authorList>
            <person name="Sulman M."/>
            <person name="Ellouze W."/>
            <person name="Ilyukhin E."/>
        </authorList>
    </citation>
    <scope>NUCLEOTIDE SEQUENCE [LARGE SCALE GENOMIC DNA]</scope>
    <source>
        <strain evidence="2 3">M42-189</strain>
    </source>
</reference>